<gene>
    <name evidence="7" type="ORF">IAB03_03015</name>
</gene>
<reference evidence="7" key="2">
    <citation type="journal article" date="2021" name="PeerJ">
        <title>Extensive microbial diversity within the chicken gut microbiome revealed by metagenomics and culture.</title>
        <authorList>
            <person name="Gilroy R."/>
            <person name="Ravi A."/>
            <person name="Getino M."/>
            <person name="Pursley I."/>
            <person name="Horton D.L."/>
            <person name="Alikhan N.F."/>
            <person name="Baker D."/>
            <person name="Gharbi K."/>
            <person name="Hall N."/>
            <person name="Watson M."/>
            <person name="Adriaenssens E.M."/>
            <person name="Foster-Nyarko E."/>
            <person name="Jarju S."/>
            <person name="Secka A."/>
            <person name="Antonio M."/>
            <person name="Oren A."/>
            <person name="Chaudhuri R.R."/>
            <person name="La Ragione R."/>
            <person name="Hildebrand F."/>
            <person name="Pallen M.J."/>
        </authorList>
    </citation>
    <scope>NUCLEOTIDE SEQUENCE</scope>
    <source>
        <strain evidence="7">CHK158-818</strain>
    </source>
</reference>
<dbReference type="EMBL" id="DVNA01000067">
    <property type="protein sequence ID" value="HIU54761.1"/>
    <property type="molecule type" value="Genomic_DNA"/>
</dbReference>
<dbReference type="InterPro" id="IPR013783">
    <property type="entry name" value="Ig-like_fold"/>
</dbReference>
<accession>A0A9D1M6W3</accession>
<comment type="caution">
    <text evidence="7">The sequence shown here is derived from an EMBL/GenBank/DDBJ whole genome shotgun (WGS) entry which is preliminary data.</text>
</comment>
<dbReference type="Pfam" id="PF22544">
    <property type="entry name" value="HYDIN_VesB_CFA65-like_Ig"/>
    <property type="match status" value="1"/>
</dbReference>
<dbReference type="Gene3D" id="2.60.40.10">
    <property type="entry name" value="Immunoglobulins"/>
    <property type="match status" value="2"/>
</dbReference>
<evidence type="ECO:0000313" key="7">
    <source>
        <dbReference type="EMBL" id="HIU54761.1"/>
    </source>
</evidence>
<feature type="domain" description="HYDIN/VesB/CFA65-like Ig-like" evidence="6">
    <location>
        <begin position="180"/>
        <end position="273"/>
    </location>
</feature>
<evidence type="ECO:0000259" key="6">
    <source>
        <dbReference type="Pfam" id="PF22544"/>
    </source>
</evidence>
<dbReference type="Pfam" id="PF07610">
    <property type="entry name" value="DUF1573"/>
    <property type="match status" value="1"/>
</dbReference>
<evidence type="ECO:0000256" key="5">
    <source>
        <dbReference type="ARBA" id="ARBA00023273"/>
    </source>
</evidence>
<evidence type="ECO:0000256" key="1">
    <source>
        <dbReference type="ARBA" id="ARBA00004138"/>
    </source>
</evidence>
<protein>
    <submittedName>
        <fullName evidence="7">DUF1573 domain-containing protein</fullName>
    </submittedName>
</protein>
<evidence type="ECO:0000313" key="8">
    <source>
        <dbReference type="Proteomes" id="UP000824112"/>
    </source>
</evidence>
<keyword evidence="3" id="KW-0963">Cytoplasm</keyword>
<keyword evidence="5" id="KW-0966">Cell projection</keyword>
<dbReference type="Proteomes" id="UP000824112">
    <property type="component" value="Unassembled WGS sequence"/>
</dbReference>
<evidence type="ECO:0000256" key="4">
    <source>
        <dbReference type="ARBA" id="ARBA00023069"/>
    </source>
</evidence>
<keyword evidence="4" id="KW-0969">Cilium</keyword>
<dbReference type="PANTHER" id="PTHR37833:SF1">
    <property type="entry name" value="SIGNAL PEPTIDE PROTEIN"/>
    <property type="match status" value="1"/>
</dbReference>
<evidence type="ECO:0000256" key="3">
    <source>
        <dbReference type="ARBA" id="ARBA00022490"/>
    </source>
</evidence>
<dbReference type="NCBIfam" id="NF012200">
    <property type="entry name" value="choice_anch_D"/>
    <property type="match status" value="1"/>
</dbReference>
<dbReference type="InterPro" id="IPR011467">
    <property type="entry name" value="DUF1573"/>
</dbReference>
<name>A0A9D1M6W3_9BACT</name>
<sequence length="282" mass="31147">VMPGKTGTISVTYNAEGAPGSFQKTINVYSTAKPEKVVLSIKGTVIPSQSRENPSYPYKMGDLHLSNTTLPFFDVYLDKPKTEKIPVINEGKKLLSLAFDHVPRHLSVVAVPSVLKPKEKGEIVITYRAEKVKDWGLRRDEFFVAFSGENKFNPEYKIAVTANILEDFSDLSQEELEKAPKLELSQQKIDFGAVKGTDKVKRELKVTNKGKKPLSIRKIQTDTDIVSVQASSRTVAPGKSETITLTLDPSGIPGKMLNKLLSIVTNDPLNPFVSVRLVGTFE</sequence>
<reference evidence="7" key="1">
    <citation type="submission" date="2020-10" db="EMBL/GenBank/DDBJ databases">
        <authorList>
            <person name="Gilroy R."/>
        </authorList>
    </citation>
    <scope>NUCLEOTIDE SEQUENCE</scope>
    <source>
        <strain evidence="7">CHK158-818</strain>
    </source>
</reference>
<comment type="subcellular location">
    <subcellularLocation>
        <location evidence="1">Cell projection</location>
        <location evidence="1">Cilium</location>
    </subcellularLocation>
    <subcellularLocation>
        <location evidence="2">Cytoplasm</location>
    </subcellularLocation>
</comment>
<organism evidence="7 8">
    <name type="scientific">Candidatus Gallibacteroides avistercoris</name>
    <dbReference type="NCBI Taxonomy" id="2840833"/>
    <lineage>
        <taxon>Bacteria</taxon>
        <taxon>Pseudomonadati</taxon>
        <taxon>Bacteroidota</taxon>
        <taxon>Bacteroidia</taxon>
        <taxon>Bacteroidales</taxon>
        <taxon>Bacteroidaceae</taxon>
        <taxon>Bacteroidaceae incertae sedis</taxon>
        <taxon>Candidatus Gallibacteroides</taxon>
    </lineage>
</organism>
<proteinExistence type="predicted"/>
<evidence type="ECO:0000256" key="2">
    <source>
        <dbReference type="ARBA" id="ARBA00004496"/>
    </source>
</evidence>
<dbReference type="PANTHER" id="PTHR37833">
    <property type="entry name" value="LIPOPROTEIN-RELATED"/>
    <property type="match status" value="1"/>
</dbReference>
<feature type="non-terminal residue" evidence="7">
    <location>
        <position position="1"/>
    </location>
</feature>
<dbReference type="AlphaFoldDB" id="A0A9D1M6W3"/>
<dbReference type="InterPro" id="IPR053879">
    <property type="entry name" value="HYDIN_VesB_CFA65-like_Ig"/>
</dbReference>